<organism evidence="2 3">
    <name type="scientific">Heracleum sosnowskyi</name>
    <dbReference type="NCBI Taxonomy" id="360622"/>
    <lineage>
        <taxon>Eukaryota</taxon>
        <taxon>Viridiplantae</taxon>
        <taxon>Streptophyta</taxon>
        <taxon>Embryophyta</taxon>
        <taxon>Tracheophyta</taxon>
        <taxon>Spermatophyta</taxon>
        <taxon>Magnoliopsida</taxon>
        <taxon>eudicotyledons</taxon>
        <taxon>Gunneridae</taxon>
        <taxon>Pentapetalae</taxon>
        <taxon>asterids</taxon>
        <taxon>campanulids</taxon>
        <taxon>Apiales</taxon>
        <taxon>Apiaceae</taxon>
        <taxon>Apioideae</taxon>
        <taxon>apioid superclade</taxon>
        <taxon>Tordylieae</taxon>
        <taxon>Tordyliinae</taxon>
        <taxon>Heracleum</taxon>
    </lineage>
</organism>
<sequence length="317" mass="35208">MIGITERRKWKKQIYRLYCLQPGDSKIYHVCTGCIAYNLGTGRGTSVLEIVAAFEKASRKLCAKRPGDATAVYASTEKTERESLGGSKFTVYFISLHPRKLSKQFICFAKSYKTIAEEHGLSEEVLNVLTHFISGSSSEILECYTVVKRSNEEKQRPNSSSEKRRPDTSTCLEKSLGANLDSLDNLFCRRCLVFDCRLHGCSQGLVNSVSDEFFPNFKLIVYSSVNHCNMVISKIYHVCIGCIAYNLGTGRGTSVLEIVAAFEKASGKKIPVKLCAKRPGDATAVYASTEKTERELGWKSFAAFRTTIPAVLKLVSI</sequence>
<dbReference type="InterPro" id="IPR036291">
    <property type="entry name" value="NAD(P)-bd_dom_sf"/>
</dbReference>
<dbReference type="AlphaFoldDB" id="A0AAD8HPP8"/>
<dbReference type="Gene3D" id="3.90.25.10">
    <property type="entry name" value="UDP-galactose 4-epimerase, domain 1"/>
    <property type="match status" value="2"/>
</dbReference>
<comment type="caution">
    <text evidence="2">The sequence shown here is derived from an EMBL/GenBank/DDBJ whole genome shotgun (WGS) entry which is preliminary data.</text>
</comment>
<protein>
    <recommendedName>
        <fullName evidence="1">Histone-lysine N-methyltransferase CLF-like HTH domain-containing protein</fullName>
    </recommendedName>
</protein>
<dbReference type="GO" id="GO:0005996">
    <property type="term" value="P:monosaccharide metabolic process"/>
    <property type="evidence" value="ECO:0007669"/>
    <property type="project" value="TreeGrafter"/>
</dbReference>
<reference evidence="2" key="1">
    <citation type="submission" date="2023-02" db="EMBL/GenBank/DDBJ databases">
        <title>Genome of toxic invasive species Heracleum sosnowskyi carries increased number of genes despite the absence of recent whole-genome duplications.</title>
        <authorList>
            <person name="Schelkunov M."/>
            <person name="Shtratnikova V."/>
            <person name="Makarenko M."/>
            <person name="Klepikova A."/>
            <person name="Omelchenko D."/>
            <person name="Novikova G."/>
            <person name="Obukhova E."/>
            <person name="Bogdanov V."/>
            <person name="Penin A."/>
            <person name="Logacheva M."/>
        </authorList>
    </citation>
    <scope>NUCLEOTIDE SEQUENCE</scope>
    <source>
        <strain evidence="2">Hsosn_3</strain>
        <tissue evidence="2">Leaf</tissue>
    </source>
</reference>
<dbReference type="PANTHER" id="PTHR43725">
    <property type="entry name" value="UDP-GLUCOSE 4-EPIMERASE"/>
    <property type="match status" value="1"/>
</dbReference>
<gene>
    <name evidence="2" type="ORF">POM88_037214</name>
</gene>
<dbReference type="SUPFAM" id="SSF51735">
    <property type="entry name" value="NAD(P)-binding Rossmann-fold domains"/>
    <property type="match status" value="1"/>
</dbReference>
<evidence type="ECO:0000259" key="1">
    <source>
        <dbReference type="Pfam" id="PF25996"/>
    </source>
</evidence>
<dbReference type="GO" id="GO:0005829">
    <property type="term" value="C:cytosol"/>
    <property type="evidence" value="ECO:0007669"/>
    <property type="project" value="TreeGrafter"/>
</dbReference>
<proteinExistence type="predicted"/>
<dbReference type="GO" id="GO:0003978">
    <property type="term" value="F:UDP-glucose 4-epimerase activity"/>
    <property type="evidence" value="ECO:0007669"/>
    <property type="project" value="TreeGrafter"/>
</dbReference>
<reference evidence="2" key="2">
    <citation type="submission" date="2023-05" db="EMBL/GenBank/DDBJ databases">
        <authorList>
            <person name="Schelkunov M.I."/>
        </authorList>
    </citation>
    <scope>NUCLEOTIDE SEQUENCE</scope>
    <source>
        <strain evidence="2">Hsosn_3</strain>
        <tissue evidence="2">Leaf</tissue>
    </source>
</reference>
<evidence type="ECO:0000313" key="3">
    <source>
        <dbReference type="Proteomes" id="UP001237642"/>
    </source>
</evidence>
<evidence type="ECO:0000313" key="2">
    <source>
        <dbReference type="EMBL" id="KAK1371122.1"/>
    </source>
</evidence>
<dbReference type="Proteomes" id="UP001237642">
    <property type="component" value="Unassembled WGS sequence"/>
</dbReference>
<feature type="domain" description="Histone-lysine N-methyltransferase CLF-like HTH" evidence="1">
    <location>
        <begin position="116"/>
        <end position="147"/>
    </location>
</feature>
<dbReference type="PANTHER" id="PTHR43725:SF15">
    <property type="entry name" value="BIFUNCTIONAL UDP-GLUCOSE 4-EPIMERASE AND UDP-XYLOSE 4-EPIMERASE 1"/>
    <property type="match status" value="1"/>
</dbReference>
<dbReference type="Pfam" id="PF25996">
    <property type="entry name" value="HTH_CLF_N"/>
    <property type="match status" value="1"/>
</dbReference>
<dbReference type="InterPro" id="IPR058609">
    <property type="entry name" value="HTH_CLF-like"/>
</dbReference>
<dbReference type="EMBL" id="JAUIZM010000008">
    <property type="protein sequence ID" value="KAK1371122.1"/>
    <property type="molecule type" value="Genomic_DNA"/>
</dbReference>
<keyword evidence="3" id="KW-1185">Reference proteome</keyword>
<name>A0AAD8HPP8_9APIA</name>
<accession>A0AAD8HPP8</accession>